<keyword evidence="3" id="KW-1185">Reference proteome</keyword>
<reference evidence="2" key="1">
    <citation type="submission" date="2022-10" db="EMBL/GenBank/DDBJ databases">
        <title>Novel sulphate-reducing endosymbionts in the free-living metamonad Anaeramoeba.</title>
        <authorList>
            <person name="Jerlstrom-Hultqvist J."/>
            <person name="Cepicka I."/>
            <person name="Gallot-Lavallee L."/>
            <person name="Salas-Leiva D."/>
            <person name="Curtis B.A."/>
            <person name="Zahonova K."/>
            <person name="Pipaliya S."/>
            <person name="Dacks J."/>
            <person name="Roger A.J."/>
        </authorList>
    </citation>
    <scope>NUCLEOTIDE SEQUENCE</scope>
    <source>
        <strain evidence="2">BMAN</strain>
    </source>
</reference>
<sequence length="152" mass="17887">MKAITCYICGKKKIPKAQVPSKNELFLKLESTQEEKKSQKQLKTTLSWVNILNEKCDSIARTEMELRENLCEVQKEKEKFEESTNHNPLTFDKGKKKEEEQMKRDSLKNLSQKSNPHLMESVFSKFYRFLNLFEIKTQDGFCKIIAMKLKSN</sequence>
<dbReference type="EMBL" id="JAPDFW010000106">
    <property type="protein sequence ID" value="KAJ5069248.1"/>
    <property type="molecule type" value="Genomic_DNA"/>
</dbReference>
<comment type="caution">
    <text evidence="2">The sequence shown here is derived from an EMBL/GenBank/DDBJ whole genome shotgun (WGS) entry which is preliminary data.</text>
</comment>
<gene>
    <name evidence="2" type="ORF">M0811_11733</name>
</gene>
<feature type="region of interest" description="Disordered" evidence="1">
    <location>
        <begin position="77"/>
        <end position="111"/>
    </location>
</feature>
<proteinExistence type="predicted"/>
<evidence type="ECO:0000313" key="2">
    <source>
        <dbReference type="EMBL" id="KAJ5069248.1"/>
    </source>
</evidence>
<evidence type="ECO:0000313" key="3">
    <source>
        <dbReference type="Proteomes" id="UP001149090"/>
    </source>
</evidence>
<accession>A0A9Q0LCX8</accession>
<name>A0A9Q0LCX8_ANAIG</name>
<dbReference type="AlphaFoldDB" id="A0A9Q0LCX8"/>
<dbReference type="Proteomes" id="UP001149090">
    <property type="component" value="Unassembled WGS sequence"/>
</dbReference>
<protein>
    <submittedName>
        <fullName evidence="2">Uncharacterized protein</fullName>
    </submittedName>
</protein>
<organism evidence="2 3">
    <name type="scientific">Anaeramoeba ignava</name>
    <name type="common">Anaerobic marine amoeba</name>
    <dbReference type="NCBI Taxonomy" id="1746090"/>
    <lineage>
        <taxon>Eukaryota</taxon>
        <taxon>Metamonada</taxon>
        <taxon>Anaeramoebidae</taxon>
        <taxon>Anaeramoeba</taxon>
    </lineage>
</organism>
<evidence type="ECO:0000256" key="1">
    <source>
        <dbReference type="SAM" id="MobiDB-lite"/>
    </source>
</evidence>
<feature type="compositionally biased region" description="Basic and acidic residues" evidence="1">
    <location>
        <begin position="92"/>
        <end position="107"/>
    </location>
</feature>